<sequence>MTTSTKNLLIKTVVSCLLLAYLLWTTDLHSVWDAFKTASPFWLGAAFSLHIIGFLLSAYRWQMLLAVRGAHYSVGYLLQSLMIGIFFNSFLPSTVGGDVFRAYDTSERAGSTTEAMTVVVVERLTGMFALGLFALFALLFEFSQFSHLPIIWLSLGGLGIAFLCFVAAMQPRIADVVKKVFQHPVVQRIPFSQKIRTKLRQIYHALAVYRRNRRVMGIAFALALVLQINVIFHYYTIAYAMNLQVSVFYFFLIVPVVTIILMLPLFINGIGGRELVYIFLFGQFGVPRADAIAFSWISFGMVLIQGVIGGMLYAIRKKEIPSS</sequence>
<feature type="transmembrane region" description="Helical" evidence="6">
    <location>
        <begin position="41"/>
        <end position="61"/>
    </location>
</feature>
<dbReference type="AlphaFoldDB" id="A0A081BPF3"/>
<dbReference type="PANTHER" id="PTHR40277">
    <property type="entry name" value="BLL5419 PROTEIN"/>
    <property type="match status" value="1"/>
</dbReference>
<evidence type="ECO:0000256" key="1">
    <source>
        <dbReference type="ARBA" id="ARBA00004651"/>
    </source>
</evidence>
<dbReference type="NCBIfam" id="TIGR00374">
    <property type="entry name" value="flippase-like domain"/>
    <property type="match status" value="1"/>
</dbReference>
<evidence type="ECO:0000313" key="7">
    <source>
        <dbReference type="EMBL" id="GAK52269.1"/>
    </source>
</evidence>
<dbReference type="Pfam" id="PF03706">
    <property type="entry name" value="LPG_synthase_TM"/>
    <property type="match status" value="1"/>
</dbReference>
<evidence type="ECO:0000256" key="3">
    <source>
        <dbReference type="ARBA" id="ARBA00022692"/>
    </source>
</evidence>
<dbReference type="PANTHER" id="PTHR40277:SF1">
    <property type="entry name" value="BLL5419 PROTEIN"/>
    <property type="match status" value="1"/>
</dbReference>
<dbReference type="Proteomes" id="UP000030700">
    <property type="component" value="Unassembled WGS sequence"/>
</dbReference>
<proteinExistence type="predicted"/>
<feature type="transmembrane region" description="Helical" evidence="6">
    <location>
        <begin position="247"/>
        <end position="271"/>
    </location>
</feature>
<keyword evidence="3 6" id="KW-0812">Transmembrane</keyword>
<dbReference type="InterPro" id="IPR022791">
    <property type="entry name" value="L-PG_synthase/AglD"/>
</dbReference>
<keyword evidence="8" id="KW-1185">Reference proteome</keyword>
<keyword evidence="5 6" id="KW-0472">Membrane</keyword>
<name>A0A081BPF3_9BACT</name>
<protein>
    <submittedName>
        <fullName evidence="7">Integral membrane protein</fullName>
    </submittedName>
</protein>
<dbReference type="EMBL" id="DF820458">
    <property type="protein sequence ID" value="GAK52269.1"/>
    <property type="molecule type" value="Genomic_DNA"/>
</dbReference>
<feature type="transmembrane region" description="Helical" evidence="6">
    <location>
        <begin position="124"/>
        <end position="143"/>
    </location>
</feature>
<feature type="transmembrane region" description="Helical" evidence="6">
    <location>
        <begin position="73"/>
        <end position="91"/>
    </location>
</feature>
<comment type="subcellular location">
    <subcellularLocation>
        <location evidence="1">Cell membrane</location>
        <topology evidence="1">Multi-pass membrane protein</topology>
    </subcellularLocation>
</comment>
<evidence type="ECO:0000256" key="6">
    <source>
        <dbReference type="SAM" id="Phobius"/>
    </source>
</evidence>
<evidence type="ECO:0000256" key="2">
    <source>
        <dbReference type="ARBA" id="ARBA00022475"/>
    </source>
</evidence>
<dbReference type="GO" id="GO:0005886">
    <property type="term" value="C:plasma membrane"/>
    <property type="evidence" value="ECO:0007669"/>
    <property type="project" value="UniProtKB-SubCell"/>
</dbReference>
<feature type="transmembrane region" description="Helical" evidence="6">
    <location>
        <begin position="291"/>
        <end position="315"/>
    </location>
</feature>
<evidence type="ECO:0000256" key="5">
    <source>
        <dbReference type="ARBA" id="ARBA00023136"/>
    </source>
</evidence>
<keyword evidence="2" id="KW-1003">Cell membrane</keyword>
<gene>
    <name evidence="7" type="ORF">U14_03520</name>
</gene>
<feature type="transmembrane region" description="Helical" evidence="6">
    <location>
        <begin position="215"/>
        <end position="235"/>
    </location>
</feature>
<keyword evidence="4 6" id="KW-1133">Transmembrane helix</keyword>
<feature type="transmembrane region" description="Helical" evidence="6">
    <location>
        <begin position="150"/>
        <end position="169"/>
    </location>
</feature>
<organism evidence="7">
    <name type="scientific">Candidatus Moduliflexus flocculans</name>
    <dbReference type="NCBI Taxonomy" id="1499966"/>
    <lineage>
        <taxon>Bacteria</taxon>
        <taxon>Candidatus Moduliflexota</taxon>
        <taxon>Candidatus Moduliflexia</taxon>
        <taxon>Candidatus Moduliflexales</taxon>
        <taxon>Candidatus Moduliflexaceae</taxon>
    </lineage>
</organism>
<accession>A0A081BPF3</accession>
<evidence type="ECO:0000313" key="8">
    <source>
        <dbReference type="Proteomes" id="UP000030700"/>
    </source>
</evidence>
<dbReference type="HOGENOM" id="CLU_048072_2_0_0"/>
<reference evidence="7" key="1">
    <citation type="journal article" date="2015" name="PeerJ">
        <title>First genomic representation of candidate bacterial phylum KSB3 points to enhanced environmental sensing as a trigger of wastewater bulking.</title>
        <authorList>
            <person name="Sekiguchi Y."/>
            <person name="Ohashi A."/>
            <person name="Parks D.H."/>
            <person name="Yamauchi T."/>
            <person name="Tyson G.W."/>
            <person name="Hugenholtz P."/>
        </authorList>
    </citation>
    <scope>NUCLEOTIDE SEQUENCE [LARGE SCALE GENOMIC DNA]</scope>
</reference>
<dbReference type="STRING" id="1499966.U14_03520"/>
<evidence type="ECO:0000256" key="4">
    <source>
        <dbReference type="ARBA" id="ARBA00022989"/>
    </source>
</evidence>